<keyword evidence="11 12" id="KW-0472">Membrane</keyword>
<dbReference type="InterPro" id="IPR026050">
    <property type="entry name" value="C1GALT1/C1GALT1_chp1"/>
</dbReference>
<accession>A0A0K0DYC0</accession>
<dbReference type="Proteomes" id="UP000035681">
    <property type="component" value="Unplaced"/>
</dbReference>
<feature type="transmembrane region" description="Helical" evidence="12">
    <location>
        <begin position="12"/>
        <end position="30"/>
    </location>
</feature>
<keyword evidence="5" id="KW-0328">Glycosyltransferase</keyword>
<keyword evidence="8" id="KW-0547">Nucleotide-binding</keyword>
<evidence type="ECO:0000256" key="1">
    <source>
        <dbReference type="ARBA" id="ARBA00004606"/>
    </source>
</evidence>
<evidence type="ECO:0000256" key="10">
    <source>
        <dbReference type="ARBA" id="ARBA00022989"/>
    </source>
</evidence>
<feature type="domain" description="Fringe-like glycosyltransferase" evidence="13">
    <location>
        <begin position="64"/>
        <end position="235"/>
    </location>
</feature>
<evidence type="ECO:0000256" key="8">
    <source>
        <dbReference type="ARBA" id="ARBA00022741"/>
    </source>
</evidence>
<evidence type="ECO:0000256" key="12">
    <source>
        <dbReference type="SAM" id="Phobius"/>
    </source>
</evidence>
<comment type="pathway">
    <text evidence="2">Protein modification; protein glycosylation.</text>
</comment>
<dbReference type="InterPro" id="IPR003378">
    <property type="entry name" value="Fringe-like_glycosylTrfase"/>
</dbReference>
<evidence type="ECO:0000256" key="2">
    <source>
        <dbReference type="ARBA" id="ARBA00004922"/>
    </source>
</evidence>
<protein>
    <recommendedName>
        <fullName evidence="4">N-acetylgalactosaminide beta-1,3-galactosyltransferase</fullName>
        <ecNumber evidence="4">2.4.1.122</ecNumber>
    </recommendedName>
</protein>
<evidence type="ECO:0000259" key="13">
    <source>
        <dbReference type="Pfam" id="PF02434"/>
    </source>
</evidence>
<evidence type="ECO:0000256" key="7">
    <source>
        <dbReference type="ARBA" id="ARBA00022692"/>
    </source>
</evidence>
<evidence type="ECO:0000313" key="14">
    <source>
        <dbReference type="Proteomes" id="UP000035681"/>
    </source>
</evidence>
<dbReference type="GO" id="GO:0000166">
    <property type="term" value="F:nucleotide binding"/>
    <property type="evidence" value="ECO:0007669"/>
    <property type="project" value="UniProtKB-KW"/>
</dbReference>
<dbReference type="WBParaSite" id="TCONS_00010870.p1">
    <property type="protein sequence ID" value="TCONS_00010870.p1"/>
    <property type="gene ID" value="XLOC_004640"/>
</dbReference>
<proteinExistence type="inferred from homology"/>
<comment type="similarity">
    <text evidence="3">Belongs to the glycosyltransferase 31 family. Beta3-Gal-T subfamily.</text>
</comment>
<reference evidence="15" key="1">
    <citation type="submission" date="2015-08" db="UniProtKB">
        <authorList>
            <consortium name="WormBaseParasite"/>
        </authorList>
    </citation>
    <scope>IDENTIFICATION</scope>
</reference>
<evidence type="ECO:0000256" key="11">
    <source>
        <dbReference type="ARBA" id="ARBA00023136"/>
    </source>
</evidence>
<evidence type="ECO:0000313" key="15">
    <source>
        <dbReference type="WBParaSite" id="SSTP_0000223400.1"/>
    </source>
</evidence>
<dbReference type="PANTHER" id="PTHR23033:SF12">
    <property type="entry name" value="GLYCOPROTEIN-N-ACETYLGALACTOSAMINE 3-BETA-GALACTOSYLTRANSFERASE 1-RELATED"/>
    <property type="match status" value="1"/>
</dbReference>
<evidence type="ECO:0000256" key="6">
    <source>
        <dbReference type="ARBA" id="ARBA00022679"/>
    </source>
</evidence>
<organism evidence="15">
    <name type="scientific">Strongyloides stercoralis</name>
    <name type="common">Threadworm</name>
    <dbReference type="NCBI Taxonomy" id="6248"/>
    <lineage>
        <taxon>Eukaryota</taxon>
        <taxon>Metazoa</taxon>
        <taxon>Ecdysozoa</taxon>
        <taxon>Nematoda</taxon>
        <taxon>Chromadorea</taxon>
        <taxon>Rhabditida</taxon>
        <taxon>Tylenchina</taxon>
        <taxon>Panagrolaimomorpha</taxon>
        <taxon>Strongyloidoidea</taxon>
        <taxon>Strongyloididae</taxon>
        <taxon>Strongyloides</taxon>
    </lineage>
</organism>
<dbReference type="AlphaFoldDB" id="A0A0K0DYC0"/>
<dbReference type="PANTHER" id="PTHR23033">
    <property type="entry name" value="BETA1,3-GALACTOSYLTRANSFERASE"/>
    <property type="match status" value="1"/>
</dbReference>
<keyword evidence="14" id="KW-1185">Reference proteome</keyword>
<sequence>MTFIYIFSKRYIFIIFLIFIFFHIILTKGFKKKDKFLQKKNFYFSNETDRVHNEVVNIMKKKVRIFCVILAGYKHKKSRIIPQLKTWVKRCDGYIYATGVADKTINSIRAFSKDSYEYSYAKVRNGLKYVYKKYKDQYDFILKSDSDAYIIMENLRMYLHNRDPNEHLYAGYQMYTHTSKINPKFPLNQGGVGYVLSRRTVKELVEKGFKNGKICLKRNDGFEDVEIARCLKNMKIFPNDARDYKNRELFFPTDPIYAVNVRKNKPTHPYYRSWSVHMYESKIPMSDFPIGFHWVSNGMMEALEYLLYDVNIAGLQNKFFSLNDDDEDIYNDKIKYSSEILSIFSENYFK</sequence>
<keyword evidence="10 12" id="KW-1133">Transmembrane helix</keyword>
<keyword evidence="6" id="KW-0808">Transferase</keyword>
<evidence type="ECO:0000256" key="9">
    <source>
        <dbReference type="ARBA" id="ARBA00022968"/>
    </source>
</evidence>
<name>A0A0K0DYC0_STRER</name>
<keyword evidence="9" id="KW-0735">Signal-anchor</keyword>
<dbReference type="STRING" id="6248.A0A0K0DYC0"/>
<evidence type="ECO:0000256" key="3">
    <source>
        <dbReference type="ARBA" id="ARBA00006462"/>
    </source>
</evidence>
<dbReference type="GO" id="GO:0016020">
    <property type="term" value="C:membrane"/>
    <property type="evidence" value="ECO:0007669"/>
    <property type="project" value="UniProtKB-SubCell"/>
</dbReference>
<evidence type="ECO:0000256" key="4">
    <source>
        <dbReference type="ARBA" id="ARBA00012557"/>
    </source>
</evidence>
<dbReference type="Gene3D" id="3.90.550.50">
    <property type="match status" value="1"/>
</dbReference>
<dbReference type="WBParaSite" id="SSTP_0000223400.1">
    <property type="protein sequence ID" value="SSTP_0000223400.1"/>
    <property type="gene ID" value="SSTP_0000223400"/>
</dbReference>
<evidence type="ECO:0000256" key="5">
    <source>
        <dbReference type="ARBA" id="ARBA00022676"/>
    </source>
</evidence>
<dbReference type="GO" id="GO:0016263">
    <property type="term" value="F:glycoprotein-N-acetylgalactosamine 3-beta-galactosyltransferase activity"/>
    <property type="evidence" value="ECO:0007669"/>
    <property type="project" value="UniProtKB-EC"/>
</dbReference>
<dbReference type="Pfam" id="PF02434">
    <property type="entry name" value="Fringe"/>
    <property type="match status" value="1"/>
</dbReference>
<keyword evidence="7 12" id="KW-0812">Transmembrane</keyword>
<comment type="subcellular location">
    <subcellularLocation>
        <location evidence="1">Membrane</location>
        <topology evidence="1">Single-pass type II membrane protein</topology>
    </subcellularLocation>
</comment>
<dbReference type="EC" id="2.4.1.122" evidence="4"/>